<dbReference type="HOGENOM" id="CLU_041141_0_0_4"/>
<dbReference type="PANTHER" id="PTHR34580:SF1">
    <property type="entry name" value="PROTEIN PAFC"/>
    <property type="match status" value="1"/>
</dbReference>
<dbReference type="KEGG" id="rme:Rmet_3747"/>
<dbReference type="PROSITE" id="PS52050">
    <property type="entry name" value="WYL"/>
    <property type="match status" value="1"/>
</dbReference>
<evidence type="ECO:0000313" key="3">
    <source>
        <dbReference type="EMBL" id="ABF10619.1"/>
    </source>
</evidence>
<geneLocation type="plasmid" evidence="3 4">
    <name>megaplasmid</name>
</geneLocation>
<dbReference type="EMBL" id="CP000353">
    <property type="protein sequence ID" value="ABF10619.1"/>
    <property type="molecule type" value="Genomic_DNA"/>
</dbReference>
<dbReference type="eggNOG" id="COG2378">
    <property type="taxonomic scope" value="Bacteria"/>
</dbReference>
<dbReference type="PANTHER" id="PTHR34580">
    <property type="match status" value="1"/>
</dbReference>
<gene>
    <name evidence="3" type="ordered locus">Rmet_3747</name>
</gene>
<keyword evidence="3" id="KW-0614">Plasmid</keyword>
<evidence type="ECO:0000313" key="4">
    <source>
        <dbReference type="Proteomes" id="UP000002429"/>
    </source>
</evidence>
<dbReference type="Pfam" id="PF13280">
    <property type="entry name" value="WYL"/>
    <property type="match status" value="1"/>
</dbReference>
<organism evidence="3 4">
    <name type="scientific">Cupriavidus metallidurans (strain ATCC 43123 / DSM 2839 / NBRC 102507 / CH34)</name>
    <name type="common">Ralstonia metallidurans</name>
    <dbReference type="NCBI Taxonomy" id="266264"/>
    <lineage>
        <taxon>Bacteria</taxon>
        <taxon>Pseudomonadati</taxon>
        <taxon>Pseudomonadota</taxon>
        <taxon>Betaproteobacteria</taxon>
        <taxon>Burkholderiales</taxon>
        <taxon>Burkholderiaceae</taxon>
        <taxon>Cupriavidus</taxon>
    </lineage>
</organism>
<evidence type="ECO:0000259" key="2">
    <source>
        <dbReference type="Pfam" id="PF25583"/>
    </source>
</evidence>
<dbReference type="InterPro" id="IPR051534">
    <property type="entry name" value="CBASS_pafABC_assoc_protein"/>
</dbReference>
<keyword evidence="4" id="KW-1185">Reference proteome</keyword>
<dbReference type="RefSeq" id="WP_011518266.1">
    <property type="nucleotide sequence ID" value="NC_007974.2"/>
</dbReference>
<proteinExistence type="predicted"/>
<accession>Q1LGV7</accession>
<dbReference type="Proteomes" id="UP000002429">
    <property type="component" value="Plasmid megaplasmid"/>
</dbReference>
<dbReference type="Pfam" id="PF25583">
    <property type="entry name" value="WCX"/>
    <property type="match status" value="1"/>
</dbReference>
<feature type="domain" description="WCX" evidence="2">
    <location>
        <begin position="259"/>
        <end position="340"/>
    </location>
</feature>
<dbReference type="InterPro" id="IPR026881">
    <property type="entry name" value="WYL_dom"/>
</dbReference>
<feature type="domain" description="WYL" evidence="1">
    <location>
        <begin position="158"/>
        <end position="228"/>
    </location>
</feature>
<protein>
    <submittedName>
        <fullName evidence="3">Uncharacterized protein</fullName>
    </submittedName>
</protein>
<dbReference type="InterPro" id="IPR057727">
    <property type="entry name" value="WCX_dom"/>
</dbReference>
<reference evidence="4" key="1">
    <citation type="journal article" date="2010" name="PLoS ONE">
        <title>The complete genome sequence of Cupriavidus metallidurans strain CH34, a master survivalist in harsh and anthropogenic environments.</title>
        <authorList>
            <person name="Janssen P.J."/>
            <person name="Van Houdt R."/>
            <person name="Moors H."/>
            <person name="Monsieurs P."/>
            <person name="Morin N."/>
            <person name="Michaux A."/>
            <person name="Benotmane M.A."/>
            <person name="Leys N."/>
            <person name="Vallaeys T."/>
            <person name="Lapidus A."/>
            <person name="Monchy S."/>
            <person name="Medigue C."/>
            <person name="Taghavi S."/>
            <person name="McCorkle S."/>
            <person name="Dunn J."/>
            <person name="van der Lelie D."/>
            <person name="Mergeay M."/>
        </authorList>
    </citation>
    <scope>NUCLEOTIDE SEQUENCE [LARGE SCALE GENOMIC DNA]</scope>
    <source>
        <strain evidence="4">ATCC 43123 / DSM 2839 / NBRC 102507 / CH34</strain>
    </source>
</reference>
<dbReference type="AlphaFoldDB" id="Q1LGV7"/>
<evidence type="ECO:0000259" key="1">
    <source>
        <dbReference type="Pfam" id="PF13280"/>
    </source>
</evidence>
<name>Q1LGV7_CUPMC</name>
<sequence>MKRNSTHAQPLSDLAITTLELMASRPDGYPSGELQSALEGHADRRTIRRALSELETCGFAKSDGATKGRVWKALSPTPGGRRPSVNEAIALLTLRHLAYRHLPASVVGALEADFIAAAHVLDEHPTASNLAAARLWLDKTARLHAGYPLVAPAIKDELFQIVGHALYNDESLDITYRTSRESAPKQYRALPHALIEKGPLWYLIVKNKRRTAEGSMFSLRMDRIIDARPAGIDLTRDRTFNLDAYIRKDKSMEFFAGKPVQLVLRVNEMIDAKRIEHAFRSLHLSDDQTIVEEDGGFLLVATVVPSVPLTNLLLEKSTTVEIVAPPDMREGMIAHLKRALSRYEHGSAPVENLDTTGPH</sequence>